<dbReference type="PANTHER" id="PTHR34235">
    <property type="entry name" value="SLR1203 PROTEIN-RELATED"/>
    <property type="match status" value="1"/>
</dbReference>
<dbReference type="Gene3D" id="1.20.1220.20">
    <property type="entry name" value="Uncharcterised protein PF01724"/>
    <property type="match status" value="1"/>
</dbReference>
<name>A0A1B9BVY3_9PROT</name>
<evidence type="ECO:0000313" key="1">
    <source>
        <dbReference type="EMBL" id="OCB01871.1"/>
    </source>
</evidence>
<dbReference type="EMBL" id="MASQ01000120">
    <property type="protein sequence ID" value="OCB01871.1"/>
    <property type="molecule type" value="Genomic_DNA"/>
</dbReference>
<reference evidence="1 2" key="1">
    <citation type="submission" date="2016-07" db="EMBL/GenBank/DDBJ databases">
        <title>Draft genome of a psychrotolerant acidophile Acidithiobacillus ferrivorans strain YL15.</title>
        <authorList>
            <person name="Peng T."/>
            <person name="Ma L."/>
            <person name="Nan M."/>
            <person name="An N."/>
            <person name="Wang M."/>
            <person name="Qiu G."/>
            <person name="Zeng W."/>
        </authorList>
    </citation>
    <scope>NUCLEOTIDE SEQUENCE [LARGE SCALE GENOMIC DNA]</scope>
    <source>
        <strain evidence="1 2">YL15</strain>
    </source>
</reference>
<sequence>MAMAQQLEQATTDLYERDFLAWTENQAEALRARQVGAIDWVNLLEEVESMGVSQRHELRNRLKQLLMHLAKWHWQPEKRSSSWLETIVEQRDSLDDLMDTSPRLKGVALDEAFKLAWPKAVRMASIETSLPLKTFPSECPWSLHDVLSLDWMPE</sequence>
<organism evidence="1 2">
    <name type="scientific">Acidithiobacillus ferrivorans</name>
    <dbReference type="NCBI Taxonomy" id="160808"/>
    <lineage>
        <taxon>Bacteria</taxon>
        <taxon>Pseudomonadati</taxon>
        <taxon>Pseudomonadota</taxon>
        <taxon>Acidithiobacillia</taxon>
        <taxon>Acidithiobacillales</taxon>
        <taxon>Acidithiobacillaceae</taxon>
        <taxon>Acidithiobacillus</taxon>
    </lineage>
</organism>
<gene>
    <name evidence="1" type="ORF">BBC27_01650</name>
</gene>
<dbReference type="RefSeq" id="WP_065414012.1">
    <property type="nucleotide sequence ID" value="NZ_MASQ01000120.1"/>
</dbReference>
<dbReference type="AlphaFoldDB" id="A0A1B9BVY3"/>
<proteinExistence type="predicted"/>
<evidence type="ECO:0008006" key="3">
    <source>
        <dbReference type="Google" id="ProtNLM"/>
    </source>
</evidence>
<comment type="caution">
    <text evidence="1">The sequence shown here is derived from an EMBL/GenBank/DDBJ whole genome shotgun (WGS) entry which is preliminary data.</text>
</comment>
<evidence type="ECO:0000313" key="2">
    <source>
        <dbReference type="Proteomes" id="UP000093129"/>
    </source>
</evidence>
<dbReference type="Proteomes" id="UP000093129">
    <property type="component" value="Unassembled WGS sequence"/>
</dbReference>
<dbReference type="Pfam" id="PF01724">
    <property type="entry name" value="DUF29"/>
    <property type="match status" value="1"/>
</dbReference>
<accession>A0A1B9BVY3</accession>
<dbReference type="InterPro" id="IPR002636">
    <property type="entry name" value="DUF29"/>
</dbReference>
<protein>
    <recommendedName>
        <fullName evidence="3">DUF29 domain-containing protein</fullName>
    </recommendedName>
</protein>